<sequence length="258" mass="28448">MMTDPSNDEANHPKFTVTVDIAIFTLVHNELGVVLIHRGVTPFLGALALPGGRVEPDEDLLEAAVRELQEETALAIDPADLSQVGAYGAPRRDPRERVVSVAFAALVANLDKPTGGSDAATAAVYPVYEVLARNARALEQPNREHLLAFDHGQILDDALKVVTQLIEHTPLATHFCSPTFTLSELRQVYEAVWNEKLDAANFRKRILKAEGFLVPTGDKRLPKGERGRLAETYMCGNVKEISPPLRKPGTYFHEPRKR</sequence>
<evidence type="ECO:0000259" key="1">
    <source>
        <dbReference type="PROSITE" id="PS51462"/>
    </source>
</evidence>
<dbReference type="InterPro" id="IPR000086">
    <property type="entry name" value="NUDIX_hydrolase_dom"/>
</dbReference>
<dbReference type="SUPFAM" id="SSF46785">
    <property type="entry name" value="Winged helix' DNA-binding domain"/>
    <property type="match status" value="1"/>
</dbReference>
<organism evidence="2">
    <name type="scientific">freshwater metagenome</name>
    <dbReference type="NCBI Taxonomy" id="449393"/>
    <lineage>
        <taxon>unclassified sequences</taxon>
        <taxon>metagenomes</taxon>
        <taxon>ecological metagenomes</taxon>
    </lineage>
</organism>
<dbReference type="InterPro" id="IPR036388">
    <property type="entry name" value="WH-like_DNA-bd_sf"/>
</dbReference>
<gene>
    <name evidence="2" type="ORF">UFOPK3001_01726</name>
    <name evidence="3" type="ORF">UFOPK3954_02311</name>
</gene>
<feature type="domain" description="Nudix hydrolase" evidence="1">
    <location>
        <begin position="14"/>
        <end position="163"/>
    </location>
</feature>
<protein>
    <submittedName>
        <fullName evidence="2">Unannotated protein</fullName>
    </submittedName>
</protein>
<evidence type="ECO:0000313" key="2">
    <source>
        <dbReference type="EMBL" id="CAB4813520.1"/>
    </source>
</evidence>
<dbReference type="InterPro" id="IPR054105">
    <property type="entry name" value="WHD_NrtR"/>
</dbReference>
<evidence type="ECO:0000313" key="3">
    <source>
        <dbReference type="EMBL" id="CAB5011035.1"/>
    </source>
</evidence>
<dbReference type="SUPFAM" id="SSF55811">
    <property type="entry name" value="Nudix"/>
    <property type="match status" value="1"/>
</dbReference>
<dbReference type="PANTHER" id="PTHR43736:SF4">
    <property type="entry name" value="SLR1690 PROTEIN"/>
    <property type="match status" value="1"/>
</dbReference>
<dbReference type="PANTHER" id="PTHR43736">
    <property type="entry name" value="ADP-RIBOSE PYROPHOSPHATASE"/>
    <property type="match status" value="1"/>
</dbReference>
<dbReference type="PROSITE" id="PS51462">
    <property type="entry name" value="NUDIX"/>
    <property type="match status" value="1"/>
</dbReference>
<reference evidence="2" key="1">
    <citation type="submission" date="2020-05" db="EMBL/GenBank/DDBJ databases">
        <authorList>
            <person name="Chiriac C."/>
            <person name="Salcher M."/>
            <person name="Ghai R."/>
            <person name="Kavagutti S V."/>
        </authorList>
    </citation>
    <scope>NUCLEOTIDE SEQUENCE</scope>
</reference>
<dbReference type="AlphaFoldDB" id="A0A6J6YVM5"/>
<dbReference type="EMBL" id="CAFAAJ010000123">
    <property type="protein sequence ID" value="CAB4813520.1"/>
    <property type="molecule type" value="Genomic_DNA"/>
</dbReference>
<dbReference type="Gene3D" id="1.10.10.10">
    <property type="entry name" value="Winged helix-like DNA-binding domain superfamily/Winged helix DNA-binding domain"/>
    <property type="match status" value="1"/>
</dbReference>
<accession>A0A6J6YVM5</accession>
<dbReference type="EMBL" id="CAFBON010000339">
    <property type="protein sequence ID" value="CAB5011035.1"/>
    <property type="molecule type" value="Genomic_DNA"/>
</dbReference>
<dbReference type="InterPro" id="IPR015797">
    <property type="entry name" value="NUDIX_hydrolase-like_dom_sf"/>
</dbReference>
<dbReference type="Gene3D" id="3.90.79.10">
    <property type="entry name" value="Nucleoside Triphosphate Pyrophosphohydrolase"/>
    <property type="match status" value="1"/>
</dbReference>
<dbReference type="CDD" id="cd18873">
    <property type="entry name" value="NUDIX_NadM_like"/>
    <property type="match status" value="1"/>
</dbReference>
<proteinExistence type="predicted"/>
<dbReference type="Pfam" id="PF00293">
    <property type="entry name" value="NUDIX"/>
    <property type="match status" value="1"/>
</dbReference>
<dbReference type="InterPro" id="IPR036390">
    <property type="entry name" value="WH_DNA-bd_sf"/>
</dbReference>
<name>A0A6J6YVM5_9ZZZZ</name>
<dbReference type="Pfam" id="PF21906">
    <property type="entry name" value="WHD_NrtR"/>
    <property type="match status" value="1"/>
</dbReference>